<evidence type="ECO:0000313" key="1">
    <source>
        <dbReference type="EMBL" id="KAA6337943.1"/>
    </source>
</evidence>
<protein>
    <submittedName>
        <fullName evidence="1">Uncharacterized protein</fullName>
    </submittedName>
</protein>
<gene>
    <name evidence="1" type="ORF">EZS27_014013</name>
</gene>
<dbReference type="EMBL" id="SNRY01000657">
    <property type="protein sequence ID" value="KAA6337943.1"/>
    <property type="molecule type" value="Genomic_DNA"/>
</dbReference>
<dbReference type="AlphaFoldDB" id="A0A5J4RY61"/>
<proteinExistence type="predicted"/>
<comment type="caution">
    <text evidence="1">The sequence shown here is derived from an EMBL/GenBank/DDBJ whole genome shotgun (WGS) entry which is preliminary data.</text>
</comment>
<accession>A0A5J4RY61</accession>
<organism evidence="1">
    <name type="scientific">termite gut metagenome</name>
    <dbReference type="NCBI Taxonomy" id="433724"/>
    <lineage>
        <taxon>unclassified sequences</taxon>
        <taxon>metagenomes</taxon>
        <taxon>organismal metagenomes</taxon>
    </lineage>
</organism>
<reference evidence="1" key="1">
    <citation type="submission" date="2019-03" db="EMBL/GenBank/DDBJ databases">
        <title>Single cell metagenomics reveals metabolic interactions within the superorganism composed of flagellate Streblomastix strix and complex community of Bacteroidetes bacteria on its surface.</title>
        <authorList>
            <person name="Treitli S.C."/>
            <person name="Kolisko M."/>
            <person name="Husnik F."/>
            <person name="Keeling P."/>
            <person name="Hampl V."/>
        </authorList>
    </citation>
    <scope>NUCLEOTIDE SEQUENCE</scope>
    <source>
        <strain evidence="1">STM</strain>
    </source>
</reference>
<sequence length="31" mass="3477">MEHFLNLALALGLTNSGKYALNNNLIIYNQI</sequence>
<name>A0A5J4RY61_9ZZZZ</name>